<evidence type="ECO:0000256" key="1">
    <source>
        <dbReference type="ARBA" id="ARBA00004141"/>
    </source>
</evidence>
<sequence>MSTGNIRGFTKKTTVNAMIFIGYCVGNIVGPHLFVDNEAPSYPSGFLAMMICFGIALVICTSLRFYLIWENRRRDRLGFVNSGKSFEKLEAALFDKTDKELLQFRYVYWVLSGQKQYRTLSTLYYIFLIRKGESGSCLHPDIQLVR</sequence>
<comment type="subcellular location">
    <subcellularLocation>
        <location evidence="1">Membrane</location>
        <topology evidence="1">Multi-pass membrane protein</topology>
    </subcellularLocation>
</comment>
<reference evidence="7" key="1">
    <citation type="submission" date="2023-01" db="EMBL/GenBank/DDBJ databases">
        <authorList>
            <person name="Piombo E."/>
        </authorList>
    </citation>
    <scope>NUCLEOTIDE SEQUENCE</scope>
</reference>
<comment type="caution">
    <text evidence="7">The sequence shown here is derived from an EMBL/GenBank/DDBJ whole genome shotgun (WGS) entry which is preliminary data.</text>
</comment>
<evidence type="ECO:0000256" key="4">
    <source>
        <dbReference type="ARBA" id="ARBA00022989"/>
    </source>
</evidence>
<keyword evidence="2" id="KW-0813">Transport</keyword>
<dbReference type="InterPro" id="IPR036259">
    <property type="entry name" value="MFS_trans_sf"/>
</dbReference>
<dbReference type="EMBL" id="CABFNP030002014">
    <property type="protein sequence ID" value="CAI6101459.1"/>
    <property type="molecule type" value="Genomic_DNA"/>
</dbReference>
<protein>
    <submittedName>
        <fullName evidence="7">Uncharacterized protein</fullName>
    </submittedName>
</protein>
<evidence type="ECO:0000313" key="8">
    <source>
        <dbReference type="Proteomes" id="UP001160390"/>
    </source>
</evidence>
<evidence type="ECO:0000313" key="7">
    <source>
        <dbReference type="EMBL" id="CAI6101459.1"/>
    </source>
</evidence>
<keyword evidence="5 6" id="KW-0472">Membrane</keyword>
<keyword evidence="4 6" id="KW-1133">Transmembrane helix</keyword>
<proteinExistence type="predicted"/>
<gene>
    <name evidence="7" type="ORF">CCHLO57077_00019572</name>
</gene>
<dbReference type="GO" id="GO:0016020">
    <property type="term" value="C:membrane"/>
    <property type="evidence" value="ECO:0007669"/>
    <property type="project" value="UniProtKB-SubCell"/>
</dbReference>
<evidence type="ECO:0000256" key="6">
    <source>
        <dbReference type="SAM" id="Phobius"/>
    </source>
</evidence>
<feature type="transmembrane region" description="Helical" evidence="6">
    <location>
        <begin position="15"/>
        <end position="34"/>
    </location>
</feature>
<evidence type="ECO:0000256" key="2">
    <source>
        <dbReference type="ARBA" id="ARBA00022448"/>
    </source>
</evidence>
<evidence type="ECO:0000256" key="3">
    <source>
        <dbReference type="ARBA" id="ARBA00022692"/>
    </source>
</evidence>
<dbReference type="PANTHER" id="PTHR43791">
    <property type="entry name" value="PERMEASE-RELATED"/>
    <property type="match status" value="1"/>
</dbReference>
<organism evidence="7 8">
    <name type="scientific">Clonostachys chloroleuca</name>
    <dbReference type="NCBI Taxonomy" id="1926264"/>
    <lineage>
        <taxon>Eukaryota</taxon>
        <taxon>Fungi</taxon>
        <taxon>Dikarya</taxon>
        <taxon>Ascomycota</taxon>
        <taxon>Pezizomycotina</taxon>
        <taxon>Sordariomycetes</taxon>
        <taxon>Hypocreomycetidae</taxon>
        <taxon>Hypocreales</taxon>
        <taxon>Bionectriaceae</taxon>
        <taxon>Clonostachys</taxon>
    </lineage>
</organism>
<dbReference type="GO" id="GO:0022857">
    <property type="term" value="F:transmembrane transporter activity"/>
    <property type="evidence" value="ECO:0007669"/>
    <property type="project" value="TreeGrafter"/>
</dbReference>
<name>A0AA35VMB9_9HYPO</name>
<keyword evidence="8" id="KW-1185">Reference proteome</keyword>
<dbReference type="SUPFAM" id="SSF103473">
    <property type="entry name" value="MFS general substrate transporter"/>
    <property type="match status" value="1"/>
</dbReference>
<feature type="transmembrane region" description="Helical" evidence="6">
    <location>
        <begin position="46"/>
        <end position="67"/>
    </location>
</feature>
<keyword evidence="3 6" id="KW-0812">Transmembrane</keyword>
<dbReference type="PANTHER" id="PTHR43791:SF103">
    <property type="entry name" value="MAJOR FACILITATOR SUPERFAMILY (MFS) PROFILE DOMAIN-CONTAINING PROTEIN-RELATED"/>
    <property type="match status" value="1"/>
</dbReference>
<dbReference type="Proteomes" id="UP001160390">
    <property type="component" value="Unassembled WGS sequence"/>
</dbReference>
<dbReference type="AlphaFoldDB" id="A0AA35VMB9"/>
<evidence type="ECO:0000256" key="5">
    <source>
        <dbReference type="ARBA" id="ARBA00023136"/>
    </source>
</evidence>
<accession>A0AA35VMB9</accession>